<keyword evidence="5" id="KW-1185">Reference proteome</keyword>
<sequence length="318" mass="33268">MSERAARALAAVAGPARAHRVVYLASPTVTLCSETADRRGPPLRISTTPAVLAAAGMMVMAPSAPAWAGYETLTVNGTQYHNAAAQAASALPAAGSTALRTNGPVALSARVAAQQEVPELDAPGTAKPATFPPDNRTRPASSTFVFTAPRYTHITRLEMNCRPRPCAEAIATDGSTATVRTPPGRWRWSMPVRVWLQADPNAPLTRARYSGSLSIDGEQQPLDAIITEGKQGLFGISRADTPDNSGALVSDVVPGGPADKAGIRPGDVIIAFNGKTVTNAREQRAARTGVRAGATVPVTYRRPDGSVRTTETTLVDVL</sequence>
<reference evidence="5" key="1">
    <citation type="journal article" date="2019" name="Int. J. Syst. Evol. Microbiol.">
        <title>The Global Catalogue of Microorganisms (GCM) 10K type strain sequencing project: providing services to taxonomists for standard genome sequencing and annotation.</title>
        <authorList>
            <consortium name="The Broad Institute Genomics Platform"/>
            <consortium name="The Broad Institute Genome Sequencing Center for Infectious Disease"/>
            <person name="Wu L."/>
            <person name="Ma J."/>
        </authorList>
    </citation>
    <scope>NUCLEOTIDE SEQUENCE [LARGE SCALE GENOMIC DNA]</scope>
    <source>
        <strain evidence="5">JCM 16904</strain>
    </source>
</reference>
<evidence type="ECO:0000313" key="5">
    <source>
        <dbReference type="Proteomes" id="UP001500902"/>
    </source>
</evidence>
<organism evidence="4 5">
    <name type="scientific">Nonomuraea antimicrobica</name>
    <dbReference type="NCBI Taxonomy" id="561173"/>
    <lineage>
        <taxon>Bacteria</taxon>
        <taxon>Bacillati</taxon>
        <taxon>Actinomycetota</taxon>
        <taxon>Actinomycetes</taxon>
        <taxon>Streptosporangiales</taxon>
        <taxon>Streptosporangiaceae</taxon>
        <taxon>Nonomuraea</taxon>
    </lineage>
</organism>
<proteinExistence type="inferred from homology"/>
<dbReference type="EMBL" id="BAAAZP010000004">
    <property type="protein sequence ID" value="GAA3643912.1"/>
    <property type="molecule type" value="Genomic_DNA"/>
</dbReference>
<evidence type="ECO:0000313" key="4">
    <source>
        <dbReference type="EMBL" id="GAA3643912.1"/>
    </source>
</evidence>
<feature type="domain" description="PDZ" evidence="3">
    <location>
        <begin position="223"/>
        <end position="304"/>
    </location>
</feature>
<dbReference type="Pfam" id="PF00595">
    <property type="entry name" value="PDZ"/>
    <property type="match status" value="1"/>
</dbReference>
<dbReference type="Proteomes" id="UP001500902">
    <property type="component" value="Unassembled WGS sequence"/>
</dbReference>
<evidence type="ECO:0000256" key="2">
    <source>
        <dbReference type="SAM" id="MobiDB-lite"/>
    </source>
</evidence>
<dbReference type="SMART" id="SM00228">
    <property type="entry name" value="PDZ"/>
    <property type="match status" value="1"/>
</dbReference>
<accession>A0ABP7AZR0</accession>
<comment type="caution">
    <text evidence="4">The sequence shown here is derived from an EMBL/GenBank/DDBJ whole genome shotgun (WGS) entry which is preliminary data.</text>
</comment>
<protein>
    <recommendedName>
        <fullName evidence="3">PDZ domain-containing protein</fullName>
    </recommendedName>
</protein>
<dbReference type="Gene3D" id="2.30.42.10">
    <property type="match status" value="1"/>
</dbReference>
<dbReference type="PROSITE" id="PS50106">
    <property type="entry name" value="PDZ"/>
    <property type="match status" value="1"/>
</dbReference>
<evidence type="ECO:0000259" key="3">
    <source>
        <dbReference type="PROSITE" id="PS50106"/>
    </source>
</evidence>
<feature type="region of interest" description="Disordered" evidence="2">
    <location>
        <begin position="121"/>
        <end position="141"/>
    </location>
</feature>
<dbReference type="PANTHER" id="PTHR22939">
    <property type="entry name" value="SERINE PROTEASE FAMILY S1C HTRA-RELATED"/>
    <property type="match status" value="1"/>
</dbReference>
<dbReference type="InterPro" id="IPR001478">
    <property type="entry name" value="PDZ"/>
</dbReference>
<gene>
    <name evidence="4" type="ORF">GCM10022224_002960</name>
</gene>
<comment type="similarity">
    <text evidence="1">Belongs to the peptidase S1C family.</text>
</comment>
<dbReference type="PANTHER" id="PTHR22939:SF129">
    <property type="entry name" value="SERINE PROTEASE HTRA2, MITOCHONDRIAL"/>
    <property type="match status" value="1"/>
</dbReference>
<evidence type="ECO:0000256" key="1">
    <source>
        <dbReference type="ARBA" id="ARBA00010541"/>
    </source>
</evidence>
<name>A0ABP7AZR0_9ACTN</name>
<dbReference type="SUPFAM" id="SSF50156">
    <property type="entry name" value="PDZ domain-like"/>
    <property type="match status" value="1"/>
</dbReference>
<dbReference type="InterPro" id="IPR036034">
    <property type="entry name" value="PDZ_sf"/>
</dbReference>